<evidence type="ECO:0000313" key="1">
    <source>
        <dbReference type="EMBL" id="MBC8540611.1"/>
    </source>
</evidence>
<reference evidence="1" key="1">
    <citation type="submission" date="2020-08" db="EMBL/GenBank/DDBJ databases">
        <title>Genome public.</title>
        <authorList>
            <person name="Liu C."/>
            <person name="Sun Q."/>
        </authorList>
    </citation>
    <scope>NUCLEOTIDE SEQUENCE</scope>
    <source>
        <strain evidence="1">H8</strain>
    </source>
</reference>
<name>A0A926DML2_9FIRM</name>
<dbReference type="RefSeq" id="WP_177680135.1">
    <property type="nucleotide sequence ID" value="NZ_JACRSU010000002.1"/>
</dbReference>
<keyword evidence="2" id="KW-1185">Reference proteome</keyword>
<organism evidence="1 2">
    <name type="scientific">Congzhengia minquanensis</name>
    <dbReference type="NCBI Taxonomy" id="2763657"/>
    <lineage>
        <taxon>Bacteria</taxon>
        <taxon>Bacillati</taxon>
        <taxon>Bacillota</taxon>
        <taxon>Clostridia</taxon>
        <taxon>Eubacteriales</taxon>
        <taxon>Oscillospiraceae</taxon>
        <taxon>Congzhengia</taxon>
    </lineage>
</organism>
<dbReference type="AlphaFoldDB" id="A0A926DML2"/>
<evidence type="ECO:0008006" key="3">
    <source>
        <dbReference type="Google" id="ProtNLM"/>
    </source>
</evidence>
<gene>
    <name evidence="1" type="ORF">H8698_06440</name>
</gene>
<protein>
    <recommendedName>
        <fullName evidence="3">XRE family transcriptional regulator</fullName>
    </recommendedName>
</protein>
<comment type="caution">
    <text evidence="1">The sequence shown here is derived from an EMBL/GenBank/DDBJ whole genome shotgun (WGS) entry which is preliminary data.</text>
</comment>
<sequence length="140" mass="16157">MRKSTQELLEVLKRSPSLKNFLIENEDDFADITLSEFINSFLSQKQLNKSEVIQSSNLTQVYGYKIFSGERIPQRDKVLCLAFGLKLNLDETQRMLKIAAAGALYPKVRRDSIIMFAIKEHTDLFTCNEMLYELGEDILE</sequence>
<evidence type="ECO:0000313" key="2">
    <source>
        <dbReference type="Proteomes" id="UP000611762"/>
    </source>
</evidence>
<accession>A0A926DML2</accession>
<dbReference type="EMBL" id="JACRSU010000002">
    <property type="protein sequence ID" value="MBC8540611.1"/>
    <property type="molecule type" value="Genomic_DNA"/>
</dbReference>
<proteinExistence type="predicted"/>
<dbReference type="Proteomes" id="UP000611762">
    <property type="component" value="Unassembled WGS sequence"/>
</dbReference>